<dbReference type="HOGENOM" id="CLU_980896_0_0_1"/>
<gene>
    <name evidence="1" type="ORF">CGI_10013061</name>
</gene>
<proteinExistence type="predicted"/>
<name>K1QA76_MAGGI</name>
<reference evidence="1" key="1">
    <citation type="journal article" date="2012" name="Nature">
        <title>The oyster genome reveals stress adaptation and complexity of shell formation.</title>
        <authorList>
            <person name="Zhang G."/>
            <person name="Fang X."/>
            <person name="Guo X."/>
            <person name="Li L."/>
            <person name="Luo R."/>
            <person name="Xu F."/>
            <person name="Yang P."/>
            <person name="Zhang L."/>
            <person name="Wang X."/>
            <person name="Qi H."/>
            <person name="Xiong Z."/>
            <person name="Que H."/>
            <person name="Xie Y."/>
            <person name="Holland P.W."/>
            <person name="Paps J."/>
            <person name="Zhu Y."/>
            <person name="Wu F."/>
            <person name="Chen Y."/>
            <person name="Wang J."/>
            <person name="Peng C."/>
            <person name="Meng J."/>
            <person name="Yang L."/>
            <person name="Liu J."/>
            <person name="Wen B."/>
            <person name="Zhang N."/>
            <person name="Huang Z."/>
            <person name="Zhu Q."/>
            <person name="Feng Y."/>
            <person name="Mount A."/>
            <person name="Hedgecock D."/>
            <person name="Xu Z."/>
            <person name="Liu Y."/>
            <person name="Domazet-Loso T."/>
            <person name="Du Y."/>
            <person name="Sun X."/>
            <person name="Zhang S."/>
            <person name="Liu B."/>
            <person name="Cheng P."/>
            <person name="Jiang X."/>
            <person name="Li J."/>
            <person name="Fan D."/>
            <person name="Wang W."/>
            <person name="Fu W."/>
            <person name="Wang T."/>
            <person name="Wang B."/>
            <person name="Zhang J."/>
            <person name="Peng Z."/>
            <person name="Li Y."/>
            <person name="Li N."/>
            <person name="Wang J."/>
            <person name="Chen M."/>
            <person name="He Y."/>
            <person name="Tan F."/>
            <person name="Song X."/>
            <person name="Zheng Q."/>
            <person name="Huang R."/>
            <person name="Yang H."/>
            <person name="Du X."/>
            <person name="Chen L."/>
            <person name="Yang M."/>
            <person name="Gaffney P.M."/>
            <person name="Wang S."/>
            <person name="Luo L."/>
            <person name="She Z."/>
            <person name="Ming Y."/>
            <person name="Huang W."/>
            <person name="Zhang S."/>
            <person name="Huang B."/>
            <person name="Zhang Y."/>
            <person name="Qu T."/>
            <person name="Ni P."/>
            <person name="Miao G."/>
            <person name="Wang J."/>
            <person name="Wang Q."/>
            <person name="Steinberg C.E."/>
            <person name="Wang H."/>
            <person name="Li N."/>
            <person name="Qian L."/>
            <person name="Zhang G."/>
            <person name="Li Y."/>
            <person name="Yang H."/>
            <person name="Liu X."/>
            <person name="Wang J."/>
            <person name="Yin Y."/>
            <person name="Wang J."/>
        </authorList>
    </citation>
    <scope>NUCLEOTIDE SEQUENCE [LARGE SCALE GENOMIC DNA]</scope>
    <source>
        <strain evidence="1">05x7-T-G4-1.051#20</strain>
    </source>
</reference>
<protein>
    <submittedName>
        <fullName evidence="1">Uncharacterized protein</fullName>
    </submittedName>
</protein>
<accession>K1QA76</accession>
<evidence type="ECO:0000313" key="1">
    <source>
        <dbReference type="EMBL" id="EKC18386.1"/>
    </source>
</evidence>
<dbReference type="EMBL" id="JH816292">
    <property type="protein sequence ID" value="EKC18386.1"/>
    <property type="molecule type" value="Genomic_DNA"/>
</dbReference>
<dbReference type="AlphaFoldDB" id="K1QA76"/>
<dbReference type="InParanoid" id="K1QA76"/>
<organism evidence="1">
    <name type="scientific">Magallana gigas</name>
    <name type="common">Pacific oyster</name>
    <name type="synonym">Crassostrea gigas</name>
    <dbReference type="NCBI Taxonomy" id="29159"/>
    <lineage>
        <taxon>Eukaryota</taxon>
        <taxon>Metazoa</taxon>
        <taxon>Spiralia</taxon>
        <taxon>Lophotrochozoa</taxon>
        <taxon>Mollusca</taxon>
        <taxon>Bivalvia</taxon>
        <taxon>Autobranchia</taxon>
        <taxon>Pteriomorphia</taxon>
        <taxon>Ostreida</taxon>
        <taxon>Ostreoidea</taxon>
        <taxon>Ostreidae</taxon>
        <taxon>Magallana</taxon>
    </lineage>
</organism>
<sequence>MPEMPKARALKNVLFSFTLNLTKLAVMSWRSVLDFYRNCSLLIVCGFFVSDRTQIYFMYRNCSVPDSFDCGISCCVNDSVHDFTCQKHCRGDFCNFEDESVRLVQTQAHQTAPGMDLSLEADHACHGHHHCTSVQCPSTTSAIGVGLLCHAYHHADNTHDLNCVDAGVNCTDGHRPSCHGGYCACTHNSVHCHTVNDCIHGDQDFHLGQCVDVGGVHGFWFCSADHQCKCIFYSHTNASSLIKTHVQNSEESTFRRRNTCTRYQHNAKIRLFRGGYTALNSDSR</sequence>